<dbReference type="GO" id="GO:0004674">
    <property type="term" value="F:protein serine/threonine kinase activity"/>
    <property type="evidence" value="ECO:0007669"/>
    <property type="project" value="UniProtKB-KW"/>
</dbReference>
<keyword evidence="5" id="KW-0418">Kinase</keyword>
<organism evidence="10 11">
    <name type="scientific">Loxostege sticticalis</name>
    <name type="common">Beet webworm moth</name>
    <dbReference type="NCBI Taxonomy" id="481309"/>
    <lineage>
        <taxon>Eukaryota</taxon>
        <taxon>Metazoa</taxon>
        <taxon>Ecdysozoa</taxon>
        <taxon>Arthropoda</taxon>
        <taxon>Hexapoda</taxon>
        <taxon>Insecta</taxon>
        <taxon>Pterygota</taxon>
        <taxon>Neoptera</taxon>
        <taxon>Endopterygota</taxon>
        <taxon>Lepidoptera</taxon>
        <taxon>Glossata</taxon>
        <taxon>Ditrysia</taxon>
        <taxon>Pyraloidea</taxon>
        <taxon>Crambidae</taxon>
        <taxon>Pyraustinae</taxon>
        <taxon>Loxostege</taxon>
    </lineage>
</organism>
<dbReference type="SUPFAM" id="SSF56112">
    <property type="entry name" value="Protein kinase-like (PK-like)"/>
    <property type="match status" value="1"/>
</dbReference>
<feature type="region of interest" description="Disordered" evidence="8">
    <location>
        <begin position="549"/>
        <end position="652"/>
    </location>
</feature>
<keyword evidence="3" id="KW-0808">Transferase</keyword>
<feature type="domain" description="Protein kinase" evidence="9">
    <location>
        <begin position="1409"/>
        <end position="1667"/>
    </location>
</feature>
<gene>
    <name evidence="10" type="ORF">ABMA28_001257</name>
</gene>
<evidence type="ECO:0000256" key="4">
    <source>
        <dbReference type="ARBA" id="ARBA00022741"/>
    </source>
</evidence>
<dbReference type="Pfam" id="PF19431">
    <property type="entry name" value="MEKK4_N"/>
    <property type="match status" value="2"/>
</dbReference>
<comment type="similarity">
    <text evidence="1">Belongs to the protein kinase superfamily. STE Ser/Thr protein kinase family. MAP kinase kinase kinase subfamily.</text>
</comment>
<evidence type="ECO:0000256" key="3">
    <source>
        <dbReference type="ARBA" id="ARBA00022679"/>
    </source>
</evidence>
<dbReference type="PANTHER" id="PTHR48016">
    <property type="entry name" value="MAP KINASE KINASE KINASE SSK2-RELATED-RELATED"/>
    <property type="match status" value="1"/>
</dbReference>
<dbReference type="InterPro" id="IPR008271">
    <property type="entry name" value="Ser/Thr_kinase_AS"/>
</dbReference>
<dbReference type="PROSITE" id="PS50011">
    <property type="entry name" value="PROTEIN_KINASE_DOM"/>
    <property type="match status" value="1"/>
</dbReference>
<evidence type="ECO:0000313" key="10">
    <source>
        <dbReference type="EMBL" id="KAL0831714.1"/>
    </source>
</evidence>
<dbReference type="Proteomes" id="UP001549921">
    <property type="component" value="Unassembled WGS sequence"/>
</dbReference>
<evidence type="ECO:0000256" key="2">
    <source>
        <dbReference type="ARBA" id="ARBA00022527"/>
    </source>
</evidence>
<keyword evidence="2" id="KW-0723">Serine/threonine-protein kinase</keyword>
<dbReference type="Pfam" id="PF00069">
    <property type="entry name" value="Pkinase"/>
    <property type="match status" value="1"/>
</dbReference>
<proteinExistence type="inferred from homology"/>
<dbReference type="InterPro" id="IPR050538">
    <property type="entry name" value="MAP_kinase_kinase_kinase"/>
</dbReference>
<feature type="region of interest" description="Disordered" evidence="8">
    <location>
        <begin position="93"/>
        <end position="150"/>
    </location>
</feature>
<feature type="region of interest" description="Disordered" evidence="8">
    <location>
        <begin position="1290"/>
        <end position="1351"/>
    </location>
</feature>
<dbReference type="InterPro" id="IPR011009">
    <property type="entry name" value="Kinase-like_dom_sf"/>
</dbReference>
<dbReference type="InterPro" id="IPR000719">
    <property type="entry name" value="Prot_kinase_dom"/>
</dbReference>
<keyword evidence="4 7" id="KW-0547">Nucleotide-binding</keyword>
<reference evidence="10 11" key="1">
    <citation type="submission" date="2024-06" db="EMBL/GenBank/DDBJ databases">
        <title>A chromosome-level genome assembly of beet webworm, Loxostege sticticalis.</title>
        <authorList>
            <person name="Zhang Y."/>
        </authorList>
    </citation>
    <scope>NUCLEOTIDE SEQUENCE [LARGE SCALE GENOMIC DNA]</scope>
    <source>
        <strain evidence="10">AQ028</strain>
        <tissue evidence="10">Male pupae</tissue>
    </source>
</reference>
<feature type="region of interest" description="Disordered" evidence="8">
    <location>
        <begin position="234"/>
        <end position="257"/>
    </location>
</feature>
<evidence type="ECO:0000256" key="8">
    <source>
        <dbReference type="SAM" id="MobiDB-lite"/>
    </source>
</evidence>
<feature type="compositionally biased region" description="Basic and acidic residues" evidence="8">
    <location>
        <begin position="234"/>
        <end position="244"/>
    </location>
</feature>
<evidence type="ECO:0000259" key="9">
    <source>
        <dbReference type="PROSITE" id="PS50011"/>
    </source>
</evidence>
<dbReference type="Gene3D" id="1.10.510.10">
    <property type="entry name" value="Transferase(Phosphotransferase) domain 1"/>
    <property type="match status" value="1"/>
</dbReference>
<dbReference type="PROSITE" id="PS00107">
    <property type="entry name" value="PROTEIN_KINASE_ATP"/>
    <property type="match status" value="1"/>
</dbReference>
<feature type="region of interest" description="Disordered" evidence="8">
    <location>
        <begin position="14"/>
        <end position="33"/>
    </location>
</feature>
<feature type="compositionally biased region" description="Basic and acidic residues" evidence="8">
    <location>
        <begin position="180"/>
        <end position="191"/>
    </location>
</feature>
<evidence type="ECO:0000313" key="11">
    <source>
        <dbReference type="Proteomes" id="UP001549921"/>
    </source>
</evidence>
<evidence type="ECO:0000256" key="1">
    <source>
        <dbReference type="ARBA" id="ARBA00006529"/>
    </source>
</evidence>
<dbReference type="SMART" id="SM00220">
    <property type="entry name" value="S_TKc"/>
    <property type="match status" value="1"/>
</dbReference>
<feature type="region of interest" description="Disordered" evidence="8">
    <location>
        <begin position="180"/>
        <end position="206"/>
    </location>
</feature>
<evidence type="ECO:0000256" key="6">
    <source>
        <dbReference type="ARBA" id="ARBA00022840"/>
    </source>
</evidence>
<dbReference type="PROSITE" id="PS00108">
    <property type="entry name" value="PROTEIN_KINASE_ST"/>
    <property type="match status" value="1"/>
</dbReference>
<accession>A0ABD0T119</accession>
<feature type="compositionally biased region" description="Pro residues" evidence="8">
    <location>
        <begin position="1339"/>
        <end position="1348"/>
    </location>
</feature>
<comment type="caution">
    <text evidence="10">The sequence shown here is derived from an EMBL/GenBank/DDBJ whole genome shotgun (WGS) entry which is preliminary data.</text>
</comment>
<sequence length="1692" mass="190315">MIMDSITDETYQSIDFRGKPDSGHDSDDDFDLSDVVMRNPRHTSSFLLADGGDGAEADLLGTTPPRSRIRNKEIKRNTEQHAAKQALRVKRVSSDSVVKADNTAPTAPERLKKRASLKLYRSRERDWKQDMGQREQRPETLPSPGAGPTPAVPTLVSLVIIIYTKNRASLMLYRPRERDWKQDMGQREQRPETVPSPGAGPTPAEPTLGSLVIIIYTKNRSSLKLYRSRERDWKQAMGQREQRPDTLPSTGAGPTPAVPTLVESCSRFMSLTSKLKCRSEAAQCQEEPREDEVETRRWHEVAVPPSRVSFHKTFSLLINMGNIDKGCRRTISREEQVWQNELKDLIWLELQAKIAGRSLAQQDAYLCAQRDIVPAVVQNIIDYRFVNPNPCRARVQRLCAVDGSREDLNSESEGKDDTDEGADFVDDGTGCLMFNCRSCTDAVGKAMKEVDTLLDSYYNAVALYPSCKAMTVDHPLVATELFQNRIKAMCLWYNTALHMRLKMLAVRRMMRTLRLRRRRATPASAACDSPFSRQSSETARPCMVRFNCGNPTDSSNSDSSTQSGKEEGQSEATSGEESAKESGEEKREDGEEKRVEGEEKTGDEVDCANVRSEGSDINGQQTPEIVISDSKYGTSDTSASSESGYTSASSGYEAPHTGDVYDMGALDDITRLRLLGKCHVSPYREYHYAMLKTHGVRRCMMFVNKMCSHVLAKVHVTLEKPDSVNPEGYQEDVTVKVFDDTKDGEDDSEDSQKDEISDAAELKRFGCWSEESIAMRLPSYRNHFLTLSSICMEMVHDYLSLRLESRPERPSCLTVKQLIHELKEGLDISTVMRRDFVRNVEVALKDRPAPAAARQGLLLMLRTYDATVESVLKQYLSYLTTMSEQELMGRACLQAEWAFTARLAKRVRCAAVLAPITFSDIACNQISRLLMEFKKKFTDMMETKFTDTEFRVPNRYTAYMMCRTVQDIYSRWREPLLHAAQWARALAAKLARAQPPTFCKQREAILDKLLSMREFLYQHTLMVLDKTSVPDEELELTEGLVTRVRVLLLQMFKLGFELHKELFKLVGSPHRTDDRCSLRPRPASMQPLRPAARPGPRRRPETIVVNETFNPSMHKELHRVVNDATRLNQLSSRRSAISSPPKGPVVPPGRAKFMRSESIGEDAVFDDRLFDTLNNYRESYTPIERLLAGEDPQDPVQHRVQPGSEPVDAAGVEQEWAAAVARAIIQFARCWMQFVVKRCDRGRGLRPRWASQGLEFLMLACDPCNTKHLTEEEFEELKTLMDGCISHVVGSRPAPQRTPDSAALPHTPRTKVRLHSPSPGGLSPATPPTPATPQARDAPAPPTPPSEPEPLLSFNALEMQSHSERVLAAVRQIEENRDEKLREMKSVGRVMDHTVASYEPKLRQLTFKWQRGLKIGAGTFGKVYTVVNTESGQLLAMKELSIGAGDRRALQRAANELRVLEGVIHPHLVRYYGCEVHREEMLIFMELCVEGSLEALVATSGALAEQTTRRYTKQLLSAVAELHTRNIVHRDIKSGNIFLTNEGHCLKLGDFGCAVKIRANTTAPGELQGFVGTQAYMAPEVFMKSSGHGRAADIWSLGCVVTEMASGKRPFSEYDSNYQIMFVVGMGGRPDIPETLSEEGRDFCLLCLTHAPETRARADKLQLHHFLMHTACFYTEEVTCTCRVYASYYVGQ</sequence>
<dbReference type="GO" id="GO:0035556">
    <property type="term" value="P:intracellular signal transduction"/>
    <property type="evidence" value="ECO:0007669"/>
    <property type="project" value="UniProtKB-ARBA"/>
</dbReference>
<dbReference type="PANTHER" id="PTHR48016:SF32">
    <property type="entry name" value="MITOGEN-ACTIVATED PROTEIN KINASE KINASE KINASE 4"/>
    <property type="match status" value="1"/>
</dbReference>
<protein>
    <recommendedName>
        <fullName evidence="9">Protein kinase domain-containing protein</fullName>
    </recommendedName>
</protein>
<feature type="compositionally biased region" description="Low complexity" evidence="8">
    <location>
        <begin position="632"/>
        <end position="652"/>
    </location>
</feature>
<dbReference type="InterPro" id="IPR017441">
    <property type="entry name" value="Protein_kinase_ATP_BS"/>
</dbReference>
<feature type="binding site" evidence="7">
    <location>
        <position position="1438"/>
    </location>
    <ligand>
        <name>ATP</name>
        <dbReference type="ChEBI" id="CHEBI:30616"/>
    </ligand>
</feature>
<dbReference type="GO" id="GO:0005524">
    <property type="term" value="F:ATP binding"/>
    <property type="evidence" value="ECO:0007669"/>
    <property type="project" value="UniProtKB-UniRule"/>
</dbReference>
<feature type="compositionally biased region" description="Low complexity" evidence="8">
    <location>
        <begin position="552"/>
        <end position="563"/>
    </location>
</feature>
<keyword evidence="6 7" id="KW-0067">ATP-binding</keyword>
<dbReference type="EMBL" id="JBEDNZ010000011">
    <property type="protein sequence ID" value="KAL0831714.1"/>
    <property type="molecule type" value="Genomic_DNA"/>
</dbReference>
<evidence type="ECO:0000256" key="5">
    <source>
        <dbReference type="ARBA" id="ARBA00022777"/>
    </source>
</evidence>
<feature type="region of interest" description="Disordered" evidence="8">
    <location>
        <begin position="1073"/>
        <end position="1098"/>
    </location>
</feature>
<evidence type="ECO:0000256" key="7">
    <source>
        <dbReference type="PROSITE-ProRule" id="PRU10141"/>
    </source>
</evidence>
<feature type="compositionally biased region" description="Basic and acidic residues" evidence="8">
    <location>
        <begin position="121"/>
        <end position="138"/>
    </location>
</feature>
<name>A0ABD0T119_LOXSC</name>
<feature type="compositionally biased region" description="Basic and acidic residues" evidence="8">
    <location>
        <begin position="16"/>
        <end position="25"/>
    </location>
</feature>
<feature type="compositionally biased region" description="Basic and acidic residues" evidence="8">
    <location>
        <begin position="577"/>
        <end position="603"/>
    </location>
</feature>
<dbReference type="InterPro" id="IPR045801">
    <property type="entry name" value="MEKK4_N"/>
</dbReference>